<sequence>MVLQEVLEEHLDEAAFRWLQWERALEAPNFNLQETATQEEQLAAHLHGLVLGNQTAADSFLWPALGSGESTRITAAAYALLAQGQVEAIVNFMKGDAPEAREAVRRAVELSGAPGLGIQLAPLLKRDDPCLQAQVVEALVFRHEAPLEMLTRAFMYDEPRARIAALRESPPLPGDTVRRHLPRLLESKHPGIRAAAMEAGLTSRARIAWEACQQAVHARSAHTPQAMVLLALFGTDADTALLVEALETQQLRPHALWALGFSGRVLAMEACLPYLEVPSVARLAGEAFSAMTGLRLEGAYALPPGEQPEGAPPPPEQQEDMEANLVPKPEDDLPWPCIGAVRHWWKEARLRFEVGGRYLDGHLLQGPVLLNALTHGPMRRRHVLARELAIRSQGQHRVPTRAFTQRQFAALAQAQEACKSLRVLPLERTLR</sequence>
<dbReference type="AlphaFoldDB" id="A0A1L9BI66"/>
<organism evidence="2 3">
    <name type="scientific">Cystobacter ferrugineus</name>
    <dbReference type="NCBI Taxonomy" id="83449"/>
    <lineage>
        <taxon>Bacteria</taxon>
        <taxon>Pseudomonadati</taxon>
        <taxon>Myxococcota</taxon>
        <taxon>Myxococcia</taxon>
        <taxon>Myxococcales</taxon>
        <taxon>Cystobacterineae</taxon>
        <taxon>Archangiaceae</taxon>
        <taxon>Cystobacter</taxon>
    </lineage>
</organism>
<protein>
    <recommendedName>
        <fullName evidence="4">TIGR02270 family protein</fullName>
    </recommendedName>
</protein>
<evidence type="ECO:0000313" key="3">
    <source>
        <dbReference type="Proteomes" id="UP000182229"/>
    </source>
</evidence>
<evidence type="ECO:0008006" key="4">
    <source>
        <dbReference type="Google" id="ProtNLM"/>
    </source>
</evidence>
<dbReference type="NCBIfam" id="TIGR02270">
    <property type="entry name" value="TIGR02270 family protein"/>
    <property type="match status" value="1"/>
</dbReference>
<evidence type="ECO:0000256" key="1">
    <source>
        <dbReference type="SAM" id="MobiDB-lite"/>
    </source>
</evidence>
<dbReference type="SUPFAM" id="SSF48371">
    <property type="entry name" value="ARM repeat"/>
    <property type="match status" value="1"/>
</dbReference>
<dbReference type="InterPro" id="IPR016024">
    <property type="entry name" value="ARM-type_fold"/>
</dbReference>
<dbReference type="RefSeq" id="WP_071896048.1">
    <property type="nucleotide sequence ID" value="NZ_MPIN01000001.1"/>
</dbReference>
<proteinExistence type="predicted"/>
<dbReference type="Gene3D" id="1.25.10.10">
    <property type="entry name" value="Leucine-rich Repeat Variant"/>
    <property type="match status" value="1"/>
</dbReference>
<evidence type="ECO:0000313" key="2">
    <source>
        <dbReference type="EMBL" id="OJH41953.1"/>
    </source>
</evidence>
<dbReference type="EMBL" id="MPIN01000001">
    <property type="protein sequence ID" value="OJH41953.1"/>
    <property type="molecule type" value="Genomic_DNA"/>
</dbReference>
<keyword evidence="3" id="KW-1185">Reference proteome</keyword>
<dbReference type="Proteomes" id="UP000182229">
    <property type="component" value="Unassembled WGS sequence"/>
</dbReference>
<reference evidence="3" key="1">
    <citation type="submission" date="2016-11" db="EMBL/GenBank/DDBJ databases">
        <authorList>
            <person name="Shukria A."/>
            <person name="Stevens D.C."/>
        </authorList>
    </citation>
    <scope>NUCLEOTIDE SEQUENCE [LARGE SCALE GENOMIC DNA]</scope>
    <source>
        <strain evidence="3">Cbfe23</strain>
    </source>
</reference>
<dbReference type="InterPro" id="IPR011959">
    <property type="entry name" value="CHP02270"/>
</dbReference>
<gene>
    <name evidence="2" type="ORF">BON30_01610</name>
</gene>
<name>A0A1L9BI66_9BACT</name>
<dbReference type="STRING" id="83449.BON30_01610"/>
<dbReference type="InterPro" id="IPR011989">
    <property type="entry name" value="ARM-like"/>
</dbReference>
<feature type="region of interest" description="Disordered" evidence="1">
    <location>
        <begin position="300"/>
        <end position="320"/>
    </location>
</feature>
<accession>A0A1L9BI66</accession>
<dbReference type="OrthoDB" id="5494927at2"/>
<comment type="caution">
    <text evidence="2">The sequence shown here is derived from an EMBL/GenBank/DDBJ whole genome shotgun (WGS) entry which is preliminary data.</text>
</comment>
<reference evidence="2 3" key="2">
    <citation type="submission" date="2016-12" db="EMBL/GenBank/DDBJ databases">
        <title>Draft Genome Sequence of Cystobacter ferrugineus Strain Cbfe23.</title>
        <authorList>
            <person name="Akbar S."/>
            <person name="Dowd S.E."/>
            <person name="Stevens D.C."/>
        </authorList>
    </citation>
    <scope>NUCLEOTIDE SEQUENCE [LARGE SCALE GENOMIC DNA]</scope>
    <source>
        <strain evidence="2 3">Cbfe23</strain>
    </source>
</reference>